<comment type="caution">
    <text evidence="1">The sequence shown here is derived from an EMBL/GenBank/DDBJ whole genome shotgun (WGS) entry which is preliminary data.</text>
</comment>
<proteinExistence type="predicted"/>
<dbReference type="GO" id="GO:0006633">
    <property type="term" value="P:fatty acid biosynthetic process"/>
    <property type="evidence" value="ECO:0007669"/>
    <property type="project" value="InterPro"/>
</dbReference>
<dbReference type="GO" id="GO:0008770">
    <property type="term" value="F:[acyl-carrier-protein] phosphodiesterase activity"/>
    <property type="evidence" value="ECO:0007669"/>
    <property type="project" value="InterPro"/>
</dbReference>
<evidence type="ECO:0000313" key="1">
    <source>
        <dbReference type="EMBL" id="MVN21110.1"/>
    </source>
</evidence>
<dbReference type="Proteomes" id="UP000462014">
    <property type="component" value="Unassembled WGS sequence"/>
</dbReference>
<keyword evidence="2" id="KW-1185">Reference proteome</keyword>
<dbReference type="EMBL" id="WPIK01000004">
    <property type="protein sequence ID" value="MVN21110.1"/>
    <property type="molecule type" value="Genomic_DNA"/>
</dbReference>
<dbReference type="RefSeq" id="WP_157565166.1">
    <property type="nucleotide sequence ID" value="NZ_WPIK01000004.1"/>
</dbReference>
<evidence type="ECO:0008006" key="3">
    <source>
        <dbReference type="Google" id="ProtNLM"/>
    </source>
</evidence>
<gene>
    <name evidence="1" type="ORF">GO621_06135</name>
</gene>
<dbReference type="InterPro" id="IPR007431">
    <property type="entry name" value="ACP_PD"/>
</dbReference>
<protein>
    <recommendedName>
        <fullName evidence="3">DUF479 domain-containing protein</fullName>
    </recommendedName>
</protein>
<accession>A0A7K1SVN2</accession>
<reference evidence="1 2" key="1">
    <citation type="submission" date="2019-12" db="EMBL/GenBank/DDBJ databases">
        <title>Mucilaginibacter sp. HMF7410 genome sequencing and assembly.</title>
        <authorList>
            <person name="Kang H."/>
            <person name="Cha I."/>
            <person name="Kim H."/>
            <person name="Joh K."/>
        </authorList>
    </citation>
    <scope>NUCLEOTIDE SEQUENCE [LARGE SCALE GENOMIC DNA]</scope>
    <source>
        <strain evidence="1 2">HMF7410</strain>
    </source>
</reference>
<dbReference type="AlphaFoldDB" id="A0A7K1SVN2"/>
<dbReference type="Pfam" id="PF04336">
    <property type="entry name" value="ACP_PD"/>
    <property type="match status" value="1"/>
</dbReference>
<evidence type="ECO:0000313" key="2">
    <source>
        <dbReference type="Proteomes" id="UP000462014"/>
    </source>
</evidence>
<sequence>MNFLSHFYFDRNCNDAYQVLGSVMPDLLRNADKEALIKPERLPAQTDPTICSLILGWKKHLEIDRHFHSSDFFKHHAHQLKLLLTPAVAGSAVKPFFLGHIALELILDNLLLTTHTVFADDFYDHLKNAEEANIRAFLELNGVDPQKFLSFYTLFINEKYLYSYIELNSVVYALKGVCKRIWKDPFTKHQEEAVSEVVKYYINLLATDFMQVFWEMDDLLMEAS</sequence>
<name>A0A7K1SVN2_9SPHI</name>
<organism evidence="1 2">
    <name type="scientific">Mucilaginibacter arboris</name>
    <dbReference type="NCBI Taxonomy" id="2682090"/>
    <lineage>
        <taxon>Bacteria</taxon>
        <taxon>Pseudomonadati</taxon>
        <taxon>Bacteroidota</taxon>
        <taxon>Sphingobacteriia</taxon>
        <taxon>Sphingobacteriales</taxon>
        <taxon>Sphingobacteriaceae</taxon>
        <taxon>Mucilaginibacter</taxon>
    </lineage>
</organism>